<keyword evidence="5" id="KW-0820">tRNA-binding</keyword>
<keyword evidence="8" id="KW-0547">Nucleotide-binding</keyword>
<accession>A0AAG5DIA1</accession>
<protein>
    <recommendedName>
        <fullName evidence="4">tRNA-5-taurinomethyluridine 2-sulfurtransferase</fullName>
        <ecNumber evidence="4">2.8.1.14</ecNumber>
    </recommendedName>
</protein>
<dbReference type="Gene3D" id="2.40.30.10">
    <property type="entry name" value="Translation factors"/>
    <property type="match status" value="1"/>
</dbReference>
<dbReference type="GO" id="GO:0005739">
    <property type="term" value="C:mitochondrion"/>
    <property type="evidence" value="ECO:0007669"/>
    <property type="project" value="UniProtKB-SubCell"/>
</dbReference>
<dbReference type="FunFam" id="2.30.30.280:FF:000001">
    <property type="entry name" value="tRNA-specific 2-thiouridylase MnmA"/>
    <property type="match status" value="1"/>
</dbReference>
<dbReference type="GO" id="GO:0002143">
    <property type="term" value="P:tRNA wobble position uridine thiolation"/>
    <property type="evidence" value="ECO:0007669"/>
    <property type="project" value="TreeGrafter"/>
</dbReference>
<keyword evidence="11" id="KW-1015">Disulfide bond</keyword>
<dbReference type="InterPro" id="IPR004506">
    <property type="entry name" value="MnmA-like"/>
</dbReference>
<dbReference type="GO" id="GO:0061708">
    <property type="term" value="F:tRNA-5-taurinomethyluridine 2-sulfurtransferase"/>
    <property type="evidence" value="ECO:0007669"/>
    <property type="project" value="UniProtKB-EC"/>
</dbReference>
<dbReference type="NCBIfam" id="NF001138">
    <property type="entry name" value="PRK00143.1"/>
    <property type="match status" value="1"/>
</dbReference>
<comment type="similarity">
    <text evidence="3">Belongs to the MnmA/TRMU family.</text>
</comment>
<dbReference type="EC" id="2.8.1.14" evidence="4"/>
<dbReference type="InterPro" id="IPR023382">
    <property type="entry name" value="MnmA-like_central_sf"/>
</dbReference>
<keyword evidence="16" id="KW-1185">Reference proteome</keyword>
<reference evidence="15" key="1">
    <citation type="submission" date="2024-04" db="UniProtKB">
        <authorList>
            <consortium name="EnsemblMetazoa"/>
        </authorList>
    </citation>
    <scope>IDENTIFICATION</scope>
    <source>
        <strain evidence="15">EBRO</strain>
    </source>
</reference>
<evidence type="ECO:0000259" key="14">
    <source>
        <dbReference type="Pfam" id="PF20259"/>
    </source>
</evidence>
<evidence type="ECO:0000256" key="9">
    <source>
        <dbReference type="ARBA" id="ARBA00022840"/>
    </source>
</evidence>
<dbReference type="InterPro" id="IPR014729">
    <property type="entry name" value="Rossmann-like_a/b/a_fold"/>
</dbReference>
<evidence type="ECO:0000256" key="3">
    <source>
        <dbReference type="ARBA" id="ARBA00006191"/>
    </source>
</evidence>
<evidence type="ECO:0000256" key="7">
    <source>
        <dbReference type="ARBA" id="ARBA00022694"/>
    </source>
</evidence>
<proteinExistence type="inferred from homology"/>
<evidence type="ECO:0000259" key="13">
    <source>
        <dbReference type="Pfam" id="PF20258"/>
    </source>
</evidence>
<dbReference type="GO" id="GO:0000049">
    <property type="term" value="F:tRNA binding"/>
    <property type="evidence" value="ECO:0007669"/>
    <property type="project" value="UniProtKB-KW"/>
</dbReference>
<dbReference type="Gene3D" id="3.40.50.620">
    <property type="entry name" value="HUPs"/>
    <property type="match status" value="1"/>
</dbReference>
<dbReference type="InterPro" id="IPR046885">
    <property type="entry name" value="MnmA-like_C"/>
</dbReference>
<name>A0AAG5DIA1_ANOAO</name>
<keyword evidence="6" id="KW-0808">Transferase</keyword>
<dbReference type="AlphaFoldDB" id="A0AAG5DIA1"/>
<evidence type="ECO:0000256" key="10">
    <source>
        <dbReference type="ARBA" id="ARBA00022884"/>
    </source>
</evidence>
<keyword evidence="10" id="KW-0694">RNA-binding</keyword>
<dbReference type="Pfam" id="PF03054">
    <property type="entry name" value="tRNA_Me_trans"/>
    <property type="match status" value="1"/>
</dbReference>
<dbReference type="GO" id="GO:0005524">
    <property type="term" value="F:ATP binding"/>
    <property type="evidence" value="ECO:0007669"/>
    <property type="project" value="UniProtKB-KW"/>
</dbReference>
<dbReference type="SUPFAM" id="SSF52402">
    <property type="entry name" value="Adenine nucleotide alpha hydrolases-like"/>
    <property type="match status" value="1"/>
</dbReference>
<dbReference type="PANTHER" id="PTHR11933:SF5">
    <property type="entry name" value="MITOCHONDRIAL TRNA-SPECIFIC 2-THIOURIDYLASE 1"/>
    <property type="match status" value="1"/>
</dbReference>
<dbReference type="Pfam" id="PF20258">
    <property type="entry name" value="tRNA_Me_trans_C"/>
    <property type="match status" value="1"/>
</dbReference>
<evidence type="ECO:0000256" key="6">
    <source>
        <dbReference type="ARBA" id="ARBA00022679"/>
    </source>
</evidence>
<dbReference type="Gene3D" id="2.30.30.280">
    <property type="entry name" value="Adenine nucleotide alpha hydrolases-like domains"/>
    <property type="match status" value="1"/>
</dbReference>
<organism evidence="15 16">
    <name type="scientific">Anopheles atroparvus</name>
    <name type="common">European mosquito</name>
    <dbReference type="NCBI Taxonomy" id="41427"/>
    <lineage>
        <taxon>Eukaryota</taxon>
        <taxon>Metazoa</taxon>
        <taxon>Ecdysozoa</taxon>
        <taxon>Arthropoda</taxon>
        <taxon>Hexapoda</taxon>
        <taxon>Insecta</taxon>
        <taxon>Pterygota</taxon>
        <taxon>Neoptera</taxon>
        <taxon>Endopterygota</taxon>
        <taxon>Diptera</taxon>
        <taxon>Nematocera</taxon>
        <taxon>Culicoidea</taxon>
        <taxon>Culicidae</taxon>
        <taxon>Anophelinae</taxon>
        <taxon>Anopheles</taxon>
    </lineage>
</organism>
<dbReference type="NCBIfam" id="TIGR00420">
    <property type="entry name" value="trmU"/>
    <property type="match status" value="1"/>
</dbReference>
<dbReference type="Pfam" id="PF20259">
    <property type="entry name" value="tRNA_Me_trans_M"/>
    <property type="match status" value="1"/>
</dbReference>
<comment type="subcellular location">
    <subcellularLocation>
        <location evidence="2">Mitochondrion</location>
    </subcellularLocation>
</comment>
<dbReference type="HAMAP" id="MF_00144">
    <property type="entry name" value="tRNA_thiouridyl_MnmA"/>
    <property type="match status" value="1"/>
</dbReference>
<evidence type="ECO:0000256" key="11">
    <source>
        <dbReference type="ARBA" id="ARBA00023157"/>
    </source>
</evidence>
<comment type="catalytic activity">
    <reaction evidence="12">
        <text>5-taurinomethyluridine(34) in tRNA + S-sulfanyl-L-cysteinyl-[protein] + AH2 + ATP = 5-taurinomethyl-2-thiouridine(34) in tRNA + L-cysteinyl-[protein] + A + AMP + diphosphate + H(+)</text>
        <dbReference type="Rhea" id="RHEA:47040"/>
        <dbReference type="Rhea" id="RHEA-COMP:10131"/>
        <dbReference type="Rhea" id="RHEA-COMP:11726"/>
        <dbReference type="Rhea" id="RHEA-COMP:11732"/>
        <dbReference type="Rhea" id="RHEA-COMP:11733"/>
        <dbReference type="ChEBI" id="CHEBI:13193"/>
        <dbReference type="ChEBI" id="CHEBI:15378"/>
        <dbReference type="ChEBI" id="CHEBI:17499"/>
        <dbReference type="ChEBI" id="CHEBI:29950"/>
        <dbReference type="ChEBI" id="CHEBI:30616"/>
        <dbReference type="ChEBI" id="CHEBI:33019"/>
        <dbReference type="ChEBI" id="CHEBI:61963"/>
        <dbReference type="ChEBI" id="CHEBI:87171"/>
        <dbReference type="ChEBI" id="CHEBI:87172"/>
        <dbReference type="ChEBI" id="CHEBI:456215"/>
        <dbReference type="EC" id="2.8.1.14"/>
    </reaction>
</comment>
<dbReference type="EnsemblMetazoa" id="ENSAATROPT011750">
    <property type="protein sequence ID" value="ENSAATROPP010639"/>
    <property type="gene ID" value="ENSAATROPG009572"/>
</dbReference>
<dbReference type="PANTHER" id="PTHR11933">
    <property type="entry name" value="TRNA 5-METHYLAMINOMETHYL-2-THIOURIDYLATE -METHYLTRANSFERASE"/>
    <property type="match status" value="1"/>
</dbReference>
<feature type="domain" description="tRNA-specific 2-thiouridylase MnmA-like central" evidence="14">
    <location>
        <begin position="227"/>
        <end position="289"/>
    </location>
</feature>
<evidence type="ECO:0000256" key="2">
    <source>
        <dbReference type="ARBA" id="ARBA00004173"/>
    </source>
</evidence>
<dbReference type="InterPro" id="IPR046884">
    <property type="entry name" value="MnmA-like_central"/>
</dbReference>
<dbReference type="FunFam" id="3.40.50.620:FF:000104">
    <property type="entry name" value="Mitochondrial tRNA-specific 2-thiouridylase 1"/>
    <property type="match status" value="1"/>
</dbReference>
<dbReference type="Proteomes" id="UP000075880">
    <property type="component" value="Unassembled WGS sequence"/>
</dbReference>
<comment type="function">
    <text evidence="1">Catalyzes the 2-thiolation of uridine at the wobble position (U34) of mitochondrial tRNA(Lys), tRNA(Glu) and tRNA(Gln). Required for the formation of 5-taurinomethyl-2-thiouridine (tm5s2U) of mitochondrial tRNA(Lys), tRNA(Glu), and tRNA(Gln) at the wobble position. ATP is required to activate the C2 atom of the wobble base.</text>
</comment>
<keyword evidence="7" id="KW-0819">tRNA processing</keyword>
<evidence type="ECO:0000313" key="15">
    <source>
        <dbReference type="EnsemblMetazoa" id="ENSAATROPP010639"/>
    </source>
</evidence>
<evidence type="ECO:0000256" key="8">
    <source>
        <dbReference type="ARBA" id="ARBA00022741"/>
    </source>
</evidence>
<evidence type="ECO:0000256" key="1">
    <source>
        <dbReference type="ARBA" id="ARBA00003986"/>
    </source>
</evidence>
<evidence type="ECO:0000256" key="5">
    <source>
        <dbReference type="ARBA" id="ARBA00022555"/>
    </source>
</evidence>
<feature type="domain" description="tRNA-specific 2-thiouridylase MnmA-like C-terminal" evidence="13">
    <location>
        <begin position="301"/>
        <end position="386"/>
    </location>
</feature>
<dbReference type="CDD" id="cd01998">
    <property type="entry name" value="MnmA_TRMU-like"/>
    <property type="match status" value="1"/>
</dbReference>
<evidence type="ECO:0000313" key="16">
    <source>
        <dbReference type="Proteomes" id="UP000075880"/>
    </source>
</evidence>
<sequence length="411" mass="46865">MQLCKNGQKINSTPMFRKVVVGISGGVDSAVSAYLLKKRGFEVCGAFMKNWDLIDESGYCSGEQDWEDAKRLCRMLDIPLEQINFVKDYWLEVFGNFLKDYDAGITPNPDILCNRHIKFNRFYHYARERMNADAIATGHYARTNFGPFLEHYSDGEKVRLLMAPDPIKDQTFFLSQITAETLRRTMFPIGALTKPQVKRLATEVGLESFARKKESMGICFVGKRTFQQFIGEYIETKPGPFVDVDHGRVVGTHAGLHHWTVGQKCKIGGCLQPYYVLRKHRPTNVIEVVSGHDHPLLYTDMVYAQDPVWINAPDGLERGGVVRCQFRFQHTKPLVGCSLIETPVTETDGFRRKQLFVKLDKPLRAITPGQYAVFYRNEECFGSARILQPGPSIVYNPELIDRHGRRVVSLE</sequence>
<keyword evidence="9" id="KW-0067">ATP-binding</keyword>
<evidence type="ECO:0000256" key="4">
    <source>
        <dbReference type="ARBA" id="ARBA00011953"/>
    </source>
</evidence>
<evidence type="ECO:0000256" key="12">
    <source>
        <dbReference type="ARBA" id="ARBA00049564"/>
    </source>
</evidence>